<dbReference type="SMART" id="SM00387">
    <property type="entry name" value="HATPase_c"/>
    <property type="match status" value="1"/>
</dbReference>
<keyword evidence="3" id="KW-0597">Phosphoprotein</keyword>
<evidence type="ECO:0000256" key="1">
    <source>
        <dbReference type="ARBA" id="ARBA00000085"/>
    </source>
</evidence>
<comment type="caution">
    <text evidence="5">The sequence shown here is derived from an EMBL/GenBank/DDBJ whole genome shotgun (WGS) entry which is preliminary data.</text>
</comment>
<evidence type="ECO:0000256" key="3">
    <source>
        <dbReference type="ARBA" id="ARBA00022553"/>
    </source>
</evidence>
<dbReference type="InterPro" id="IPR036097">
    <property type="entry name" value="HisK_dim/P_sf"/>
</dbReference>
<evidence type="ECO:0000313" key="5">
    <source>
        <dbReference type="EMBL" id="CAG5069155.1"/>
    </source>
</evidence>
<dbReference type="Gene3D" id="1.10.287.130">
    <property type="match status" value="1"/>
</dbReference>
<protein>
    <recommendedName>
        <fullName evidence="2">histidine kinase</fullName>
        <ecNumber evidence="2">2.7.13.3</ecNumber>
    </recommendedName>
</protein>
<feature type="domain" description="Histidine kinase" evidence="4">
    <location>
        <begin position="189"/>
        <end position="414"/>
    </location>
</feature>
<dbReference type="CDD" id="cd00075">
    <property type="entry name" value="HATPase"/>
    <property type="match status" value="1"/>
</dbReference>
<dbReference type="SMART" id="SM00388">
    <property type="entry name" value="HisKA"/>
    <property type="match status" value="1"/>
</dbReference>
<dbReference type="GO" id="GO:0016740">
    <property type="term" value="F:transferase activity"/>
    <property type="evidence" value="ECO:0007669"/>
    <property type="project" value="UniProtKB-KW"/>
</dbReference>
<dbReference type="SUPFAM" id="SSF55874">
    <property type="entry name" value="ATPase domain of HSP90 chaperone/DNA topoisomerase II/histidine kinase"/>
    <property type="match status" value="1"/>
</dbReference>
<dbReference type="Gene3D" id="3.30.450.40">
    <property type="match status" value="1"/>
</dbReference>
<dbReference type="InterPro" id="IPR003594">
    <property type="entry name" value="HATPase_dom"/>
</dbReference>
<evidence type="ECO:0000259" key="4">
    <source>
        <dbReference type="PROSITE" id="PS50109"/>
    </source>
</evidence>
<accession>A0ABN7R9T5</accession>
<dbReference type="InterPro" id="IPR029016">
    <property type="entry name" value="GAF-like_dom_sf"/>
</dbReference>
<keyword evidence="5" id="KW-0808">Transferase</keyword>
<dbReference type="InterPro" id="IPR036890">
    <property type="entry name" value="HATPase_C_sf"/>
</dbReference>
<dbReference type="PANTHER" id="PTHR43102:SF2">
    <property type="entry name" value="GAF DOMAIN-CONTAINING PROTEIN"/>
    <property type="match status" value="1"/>
</dbReference>
<dbReference type="Proteomes" id="UP000679725">
    <property type="component" value="Unassembled WGS sequence"/>
</dbReference>
<dbReference type="Gene3D" id="3.30.565.10">
    <property type="entry name" value="Histidine kinase-like ATPase, C-terminal domain"/>
    <property type="match status" value="1"/>
</dbReference>
<proteinExistence type="predicted"/>
<dbReference type="PANTHER" id="PTHR43102">
    <property type="entry name" value="SLR1143 PROTEIN"/>
    <property type="match status" value="1"/>
</dbReference>
<dbReference type="InterPro" id="IPR004358">
    <property type="entry name" value="Sig_transdc_His_kin-like_C"/>
</dbReference>
<dbReference type="PRINTS" id="PR00344">
    <property type="entry name" value="BCTRLSENSOR"/>
</dbReference>
<gene>
    <name evidence="5" type="primary">sasA_16</name>
    <name evidence="5" type="ORF">DYBT9623_01891</name>
</gene>
<dbReference type="Pfam" id="PF00512">
    <property type="entry name" value="HisKA"/>
    <property type="match status" value="1"/>
</dbReference>
<evidence type="ECO:0000313" key="6">
    <source>
        <dbReference type="Proteomes" id="UP000679725"/>
    </source>
</evidence>
<dbReference type="PROSITE" id="PS50109">
    <property type="entry name" value="HIS_KIN"/>
    <property type="match status" value="1"/>
</dbReference>
<name>A0ABN7R9T5_9BACT</name>
<sequence length="415" mass="45366">MHSDSVPSNLFNAPVPANEMERLIGLSDLDIDYGDHKNAFSDLARLAAKVAGTSISLVNLIDSLTQWTISNYGLDIDQMLREDSVCQYTIMNVESFEVTDLSADDRFKDKDYVTGKPNVRYYYGVPLKTSAGVPIGALCVLDRERVYLDPEKIELLKIIADEIVSRLKTIKVMEALKSRLLEAKQTQRKVAHDIRGPLGGIVGLAQIIKDQGDTNQMDEVLEFINLIYKSGNSILDLAEEILDSNKDKRVAVAASGGDNTRFDLTVFKDKLEKLYGPQARHKQIVFTVNTTPLTSNISFPKNKLLQITGNLISNAIKFTPALKHVTVDLGLLLHIDKPTLQIVVKDEGVGMDAAGIDAILAGTSTSTDGTAGEQGYGFGLALVKHLVTSLDGQLNVVSERGAGTSFVVELPQKIY</sequence>
<dbReference type="SUPFAM" id="SSF47384">
    <property type="entry name" value="Homodimeric domain of signal transducing histidine kinase"/>
    <property type="match status" value="1"/>
</dbReference>
<dbReference type="EMBL" id="CAJRAU010000002">
    <property type="protein sequence ID" value="CAG5069155.1"/>
    <property type="molecule type" value="Genomic_DNA"/>
</dbReference>
<dbReference type="Pfam" id="PF02518">
    <property type="entry name" value="HATPase_c"/>
    <property type="match status" value="1"/>
</dbReference>
<evidence type="ECO:0000256" key="2">
    <source>
        <dbReference type="ARBA" id="ARBA00012438"/>
    </source>
</evidence>
<dbReference type="SUPFAM" id="SSF55781">
    <property type="entry name" value="GAF domain-like"/>
    <property type="match status" value="1"/>
</dbReference>
<dbReference type="Pfam" id="PF01590">
    <property type="entry name" value="GAF"/>
    <property type="match status" value="1"/>
</dbReference>
<dbReference type="InterPro" id="IPR003661">
    <property type="entry name" value="HisK_dim/P_dom"/>
</dbReference>
<organism evidence="5 6">
    <name type="scientific">Dyadobacter linearis</name>
    <dbReference type="NCBI Taxonomy" id="2823330"/>
    <lineage>
        <taxon>Bacteria</taxon>
        <taxon>Pseudomonadati</taxon>
        <taxon>Bacteroidota</taxon>
        <taxon>Cytophagia</taxon>
        <taxon>Cytophagales</taxon>
        <taxon>Spirosomataceae</taxon>
        <taxon>Dyadobacter</taxon>
    </lineage>
</organism>
<comment type="catalytic activity">
    <reaction evidence="1">
        <text>ATP + protein L-histidine = ADP + protein N-phospho-L-histidine.</text>
        <dbReference type="EC" id="2.7.13.3"/>
    </reaction>
</comment>
<dbReference type="InterPro" id="IPR003018">
    <property type="entry name" value="GAF"/>
</dbReference>
<keyword evidence="6" id="KW-1185">Reference proteome</keyword>
<dbReference type="CDD" id="cd00082">
    <property type="entry name" value="HisKA"/>
    <property type="match status" value="1"/>
</dbReference>
<dbReference type="RefSeq" id="WP_215233242.1">
    <property type="nucleotide sequence ID" value="NZ_CAJRAU010000002.1"/>
</dbReference>
<dbReference type="InterPro" id="IPR005467">
    <property type="entry name" value="His_kinase_dom"/>
</dbReference>
<reference evidence="5 6" key="1">
    <citation type="submission" date="2021-04" db="EMBL/GenBank/DDBJ databases">
        <authorList>
            <person name="Rodrigo-Torres L."/>
            <person name="Arahal R. D."/>
            <person name="Lucena T."/>
        </authorList>
    </citation>
    <scope>NUCLEOTIDE SEQUENCE [LARGE SCALE GENOMIC DNA]</scope>
    <source>
        <strain evidence="5 6">CECT 9623</strain>
    </source>
</reference>
<dbReference type="EC" id="2.7.13.3" evidence="2"/>